<evidence type="ECO:0000313" key="6">
    <source>
        <dbReference type="Proteomes" id="UP000310760"/>
    </source>
</evidence>
<gene>
    <name evidence="5" type="ORF">E5339_00235</name>
</gene>
<organism evidence="5 6">
    <name type="scientific">Phocaeicola sartorii</name>
    <dbReference type="NCBI Taxonomy" id="671267"/>
    <lineage>
        <taxon>Bacteria</taxon>
        <taxon>Pseudomonadati</taxon>
        <taxon>Bacteroidota</taxon>
        <taxon>Bacteroidia</taxon>
        <taxon>Bacteroidales</taxon>
        <taxon>Bacteroidaceae</taxon>
        <taxon>Phocaeicola</taxon>
    </lineage>
</organism>
<evidence type="ECO:0000256" key="1">
    <source>
        <dbReference type="ARBA" id="ARBA00010923"/>
    </source>
</evidence>
<keyword evidence="2" id="KW-0680">Restriction system</keyword>
<dbReference type="EMBL" id="SRYJ01000001">
    <property type="protein sequence ID" value="TGY73405.1"/>
    <property type="molecule type" value="Genomic_DNA"/>
</dbReference>
<dbReference type="RefSeq" id="WP_135950212.1">
    <property type="nucleotide sequence ID" value="NZ_SRYJ01000001.1"/>
</dbReference>
<dbReference type="InterPro" id="IPR000055">
    <property type="entry name" value="Restrct_endonuc_typeI_TRD"/>
</dbReference>
<dbReference type="AlphaFoldDB" id="A0A4S2FVL5"/>
<name>A0A4S2FVL5_9BACT</name>
<dbReference type="GO" id="GO:0009307">
    <property type="term" value="P:DNA restriction-modification system"/>
    <property type="evidence" value="ECO:0007669"/>
    <property type="project" value="UniProtKB-KW"/>
</dbReference>
<evidence type="ECO:0000259" key="4">
    <source>
        <dbReference type="Pfam" id="PF01420"/>
    </source>
</evidence>
<proteinExistence type="inferred from homology"/>
<keyword evidence="3" id="KW-0238">DNA-binding</keyword>
<dbReference type="CDD" id="cd17291">
    <property type="entry name" value="RMtype1_S_MgeORF438P-TRD-CR_like"/>
    <property type="match status" value="1"/>
</dbReference>
<accession>A0A4S2FVL5</accession>
<dbReference type="Proteomes" id="UP000310760">
    <property type="component" value="Unassembled WGS sequence"/>
</dbReference>
<comment type="caution">
    <text evidence="5">The sequence shown here is derived from an EMBL/GenBank/DDBJ whole genome shotgun (WGS) entry which is preliminary data.</text>
</comment>
<keyword evidence="5" id="KW-0540">Nuclease</keyword>
<protein>
    <submittedName>
        <fullName evidence="5">Restriction endonuclease subunit S</fullName>
    </submittedName>
</protein>
<evidence type="ECO:0000313" key="5">
    <source>
        <dbReference type="EMBL" id="TGY73405.1"/>
    </source>
</evidence>
<dbReference type="Gene3D" id="3.90.220.20">
    <property type="entry name" value="DNA methylase specificity domains"/>
    <property type="match status" value="2"/>
</dbReference>
<dbReference type="PANTHER" id="PTHR30408:SF13">
    <property type="entry name" value="TYPE I RESTRICTION ENZYME HINDI SPECIFICITY SUBUNIT"/>
    <property type="match status" value="1"/>
</dbReference>
<dbReference type="Pfam" id="PF01420">
    <property type="entry name" value="Methylase_S"/>
    <property type="match status" value="1"/>
</dbReference>
<feature type="domain" description="Type I restriction modification DNA specificity" evidence="4">
    <location>
        <begin position="1"/>
        <end position="179"/>
    </location>
</feature>
<evidence type="ECO:0000256" key="2">
    <source>
        <dbReference type="ARBA" id="ARBA00022747"/>
    </source>
</evidence>
<dbReference type="InterPro" id="IPR052021">
    <property type="entry name" value="Type-I_RS_S_subunit"/>
</dbReference>
<dbReference type="SUPFAM" id="SSF116734">
    <property type="entry name" value="DNA methylase specificity domain"/>
    <property type="match status" value="2"/>
</dbReference>
<dbReference type="InterPro" id="IPR044946">
    <property type="entry name" value="Restrct_endonuc_typeI_TRD_sf"/>
</dbReference>
<reference evidence="5 6" key="1">
    <citation type="submission" date="2019-04" db="EMBL/GenBank/DDBJ databases">
        <title>Microbes associate with the intestines of laboratory mice.</title>
        <authorList>
            <person name="Navarre W."/>
            <person name="Wong E."/>
            <person name="Huang K."/>
            <person name="Tropini C."/>
            <person name="Ng K."/>
            <person name="Yu B."/>
        </authorList>
    </citation>
    <scope>NUCLEOTIDE SEQUENCE [LARGE SCALE GENOMIC DNA]</scope>
    <source>
        <strain evidence="5 6">NM22_B1</strain>
    </source>
</reference>
<dbReference type="PANTHER" id="PTHR30408">
    <property type="entry name" value="TYPE-1 RESTRICTION ENZYME ECOKI SPECIFICITY PROTEIN"/>
    <property type="match status" value="1"/>
</dbReference>
<sequence>MEQWKEYQLKDVTTILGDGLHGTPEYDENGTVFFINGNNLVDGKIEIKDSTKRVSEEEANKYRKNLTQRTIFVSINGTIGNVAKYKGEACILGKSACYFNVAENFDLNFIYYVVASQQFKDAITRLATGTTIKNVSLETMRNYSFMAPSINEQKRISSILSSLDSKIELNRRINDNLEQQAQALFKSWFIENAIYSGDKIADYFMPIRGKNLLTSEATGGNVPVVAGGLNPSAYHNTANTDAPVITISASGANAGFVNLWGIPVWSADSSYIDSSVTPYVYFWYNLLKYKQKNIFEAQTGSAQPHIYPKHIGDIEIPNLDLSQIQLYNNVVSTYYHKIDENNTENCRLATLRDTLLPKLMAGNISLDY</sequence>
<comment type="similarity">
    <text evidence="1">Belongs to the type-I restriction system S methylase family.</text>
</comment>
<keyword evidence="5" id="KW-0255">Endonuclease</keyword>
<dbReference type="GO" id="GO:0003677">
    <property type="term" value="F:DNA binding"/>
    <property type="evidence" value="ECO:0007669"/>
    <property type="project" value="UniProtKB-KW"/>
</dbReference>
<evidence type="ECO:0000256" key="3">
    <source>
        <dbReference type="ARBA" id="ARBA00023125"/>
    </source>
</evidence>
<dbReference type="GO" id="GO:0004519">
    <property type="term" value="F:endonuclease activity"/>
    <property type="evidence" value="ECO:0007669"/>
    <property type="project" value="UniProtKB-KW"/>
</dbReference>
<keyword evidence="5" id="KW-0378">Hydrolase</keyword>